<proteinExistence type="predicted"/>
<comment type="caution">
    <text evidence="1">The sequence shown here is derived from an EMBL/GenBank/DDBJ whole genome shotgun (WGS) entry which is preliminary data.</text>
</comment>
<dbReference type="Proteomes" id="UP001237642">
    <property type="component" value="Unassembled WGS sequence"/>
</dbReference>
<evidence type="ECO:0000313" key="1">
    <source>
        <dbReference type="EMBL" id="KAK1385734.1"/>
    </source>
</evidence>
<name>A0AAD8IH31_9APIA</name>
<dbReference type="EMBL" id="JAUIZM010000005">
    <property type="protein sequence ID" value="KAK1385734.1"/>
    <property type="molecule type" value="Genomic_DNA"/>
</dbReference>
<dbReference type="AlphaFoldDB" id="A0AAD8IH31"/>
<sequence>MGSEEIELLSPCPSLIKIKNALVFGVGRNLIDSDSSRIQKKRSTYIENMEINMEFVNSVWCIKILSPQEVQQTGKQGIELLNAVPVQRLSTTSCDNYASQQESRNLNSGIASVGTLDY</sequence>
<reference evidence="1" key="2">
    <citation type="submission" date="2023-05" db="EMBL/GenBank/DDBJ databases">
        <authorList>
            <person name="Schelkunov M.I."/>
        </authorList>
    </citation>
    <scope>NUCLEOTIDE SEQUENCE</scope>
    <source>
        <strain evidence="1">Hsosn_3</strain>
        <tissue evidence="1">Leaf</tissue>
    </source>
</reference>
<evidence type="ECO:0000313" key="2">
    <source>
        <dbReference type="Proteomes" id="UP001237642"/>
    </source>
</evidence>
<keyword evidence="2" id="KW-1185">Reference proteome</keyword>
<gene>
    <name evidence="1" type="ORF">POM88_023469</name>
</gene>
<reference evidence="1" key="1">
    <citation type="submission" date="2023-02" db="EMBL/GenBank/DDBJ databases">
        <title>Genome of toxic invasive species Heracleum sosnowskyi carries increased number of genes despite the absence of recent whole-genome duplications.</title>
        <authorList>
            <person name="Schelkunov M."/>
            <person name="Shtratnikova V."/>
            <person name="Makarenko M."/>
            <person name="Klepikova A."/>
            <person name="Omelchenko D."/>
            <person name="Novikova G."/>
            <person name="Obukhova E."/>
            <person name="Bogdanov V."/>
            <person name="Penin A."/>
            <person name="Logacheva M."/>
        </authorList>
    </citation>
    <scope>NUCLEOTIDE SEQUENCE</scope>
    <source>
        <strain evidence="1">Hsosn_3</strain>
        <tissue evidence="1">Leaf</tissue>
    </source>
</reference>
<protein>
    <submittedName>
        <fullName evidence="1">Uncharacterized protein</fullName>
    </submittedName>
</protein>
<accession>A0AAD8IH31</accession>
<organism evidence="1 2">
    <name type="scientific">Heracleum sosnowskyi</name>
    <dbReference type="NCBI Taxonomy" id="360622"/>
    <lineage>
        <taxon>Eukaryota</taxon>
        <taxon>Viridiplantae</taxon>
        <taxon>Streptophyta</taxon>
        <taxon>Embryophyta</taxon>
        <taxon>Tracheophyta</taxon>
        <taxon>Spermatophyta</taxon>
        <taxon>Magnoliopsida</taxon>
        <taxon>eudicotyledons</taxon>
        <taxon>Gunneridae</taxon>
        <taxon>Pentapetalae</taxon>
        <taxon>asterids</taxon>
        <taxon>campanulids</taxon>
        <taxon>Apiales</taxon>
        <taxon>Apiaceae</taxon>
        <taxon>Apioideae</taxon>
        <taxon>apioid superclade</taxon>
        <taxon>Tordylieae</taxon>
        <taxon>Tordyliinae</taxon>
        <taxon>Heracleum</taxon>
    </lineage>
</organism>